<dbReference type="SMART" id="SM00448">
    <property type="entry name" value="REC"/>
    <property type="match status" value="2"/>
</dbReference>
<dbReference type="Gene3D" id="1.10.287.130">
    <property type="match status" value="1"/>
</dbReference>
<evidence type="ECO:0000256" key="9">
    <source>
        <dbReference type="ARBA" id="ARBA00022777"/>
    </source>
</evidence>
<dbReference type="Gene3D" id="3.30.565.10">
    <property type="entry name" value="Histidine kinase-like ATPase, C-terminal domain"/>
    <property type="match status" value="1"/>
</dbReference>
<dbReference type="InterPro" id="IPR046342">
    <property type="entry name" value="CBS_dom_sf"/>
</dbReference>
<proteinExistence type="predicted"/>
<dbReference type="Pfam" id="PF00512">
    <property type="entry name" value="HisKA"/>
    <property type="match status" value="1"/>
</dbReference>
<dbReference type="Pfam" id="PF00072">
    <property type="entry name" value="Response_reg"/>
    <property type="match status" value="2"/>
</dbReference>
<evidence type="ECO:0000256" key="13">
    <source>
        <dbReference type="ARBA" id="ARBA00023136"/>
    </source>
</evidence>
<dbReference type="InterPro" id="IPR000644">
    <property type="entry name" value="CBS_dom"/>
</dbReference>
<keyword evidence="16" id="KW-0129">CBS domain</keyword>
<evidence type="ECO:0000256" key="18">
    <source>
        <dbReference type="SAM" id="MobiDB-lite"/>
    </source>
</evidence>
<dbReference type="InterPro" id="IPR003661">
    <property type="entry name" value="HisK_dim/P_dom"/>
</dbReference>
<dbReference type="SUPFAM" id="SSF47384">
    <property type="entry name" value="Homodimeric domain of signal transducing histidine kinase"/>
    <property type="match status" value="1"/>
</dbReference>
<dbReference type="InterPro" id="IPR004358">
    <property type="entry name" value="Sig_transdc_His_kin-like_C"/>
</dbReference>
<keyword evidence="8" id="KW-0547">Nucleotide-binding</keyword>
<keyword evidence="11" id="KW-1133">Transmembrane helix</keyword>
<dbReference type="CDD" id="cd17546">
    <property type="entry name" value="REC_hyHK_CKI1_RcsC-like"/>
    <property type="match status" value="1"/>
</dbReference>
<dbReference type="CDD" id="cd16922">
    <property type="entry name" value="HATPase_EvgS-ArcB-TorS-like"/>
    <property type="match status" value="1"/>
</dbReference>
<dbReference type="Pfam" id="PF02518">
    <property type="entry name" value="HATPase_c"/>
    <property type="match status" value="1"/>
</dbReference>
<dbReference type="InterPro" id="IPR036641">
    <property type="entry name" value="HPT_dom_sf"/>
</dbReference>
<dbReference type="SMART" id="SM00065">
    <property type="entry name" value="GAF"/>
    <property type="match status" value="2"/>
</dbReference>
<dbReference type="CDD" id="cd00082">
    <property type="entry name" value="HisKA"/>
    <property type="match status" value="1"/>
</dbReference>
<dbReference type="InterPro" id="IPR011006">
    <property type="entry name" value="CheY-like_superfamily"/>
</dbReference>
<evidence type="ECO:0000259" key="21">
    <source>
        <dbReference type="PROSITE" id="PS50894"/>
    </source>
</evidence>
<evidence type="ECO:0000256" key="15">
    <source>
        <dbReference type="PROSITE-ProRule" id="PRU00169"/>
    </source>
</evidence>
<feature type="domain" description="Histidine kinase" evidence="19">
    <location>
        <begin position="738"/>
        <end position="957"/>
    </location>
</feature>
<dbReference type="Pfam" id="PF01627">
    <property type="entry name" value="Hpt"/>
    <property type="match status" value="1"/>
</dbReference>
<dbReference type="PRINTS" id="PR00344">
    <property type="entry name" value="BCTRLSENSOR"/>
</dbReference>
<evidence type="ECO:0000259" key="22">
    <source>
        <dbReference type="PROSITE" id="PS51371"/>
    </source>
</evidence>
<dbReference type="Pfam" id="PF01590">
    <property type="entry name" value="GAF"/>
    <property type="match status" value="1"/>
</dbReference>
<keyword evidence="13" id="KW-0472">Membrane</keyword>
<organism evidence="23 24">
    <name type="scientific">Limnospira platensis NIES-46</name>
    <dbReference type="NCBI Taxonomy" id="1236695"/>
    <lineage>
        <taxon>Bacteria</taxon>
        <taxon>Bacillati</taxon>
        <taxon>Cyanobacteriota</taxon>
        <taxon>Cyanophyceae</taxon>
        <taxon>Oscillatoriophycideae</taxon>
        <taxon>Oscillatoriales</taxon>
        <taxon>Sirenicapillariaceae</taxon>
        <taxon>Limnospira</taxon>
    </lineage>
</organism>
<reference evidence="23 24" key="1">
    <citation type="journal article" date="2019" name="J Genomics">
        <title>The Draft Genome of a Hydrogen-producing Cyanobacterium, Arthrospira platensis NIES-46.</title>
        <authorList>
            <person name="Suzuki S."/>
            <person name="Yamaguchi H."/>
            <person name="Kawachi M."/>
        </authorList>
    </citation>
    <scope>NUCLEOTIDE SEQUENCE [LARGE SCALE GENOMIC DNA]</scope>
    <source>
        <strain evidence="23 24">NIES-46</strain>
    </source>
</reference>
<dbReference type="GO" id="GO:0016301">
    <property type="term" value="F:kinase activity"/>
    <property type="evidence" value="ECO:0007669"/>
    <property type="project" value="UniProtKB-KW"/>
</dbReference>
<dbReference type="SUPFAM" id="SSF52172">
    <property type="entry name" value="CheY-like"/>
    <property type="match status" value="2"/>
</dbReference>
<dbReference type="InterPro" id="IPR036890">
    <property type="entry name" value="HATPase_C_sf"/>
</dbReference>
<evidence type="ECO:0000256" key="12">
    <source>
        <dbReference type="ARBA" id="ARBA00023012"/>
    </source>
</evidence>
<keyword evidence="12" id="KW-0902">Two-component regulatory system</keyword>
<dbReference type="SMART" id="SM00387">
    <property type="entry name" value="HATPase_c"/>
    <property type="match status" value="1"/>
</dbReference>
<feature type="domain" description="Response regulatory" evidence="20">
    <location>
        <begin position="1180"/>
        <end position="1302"/>
    </location>
</feature>
<dbReference type="PROSITE" id="PS50110">
    <property type="entry name" value="RESPONSE_REGULATORY"/>
    <property type="match status" value="2"/>
</dbReference>
<evidence type="ECO:0000256" key="3">
    <source>
        <dbReference type="ARBA" id="ARBA00012438"/>
    </source>
</evidence>
<sequence>MFIPSIFQAINRKPLTTKPDTLVEDIILLMSSNRSSYVLIVEKPEKVVSCDHTTLQEVYSVLVGIFTVQDIVELCSINDRLCGFPISRIMIRSVISAKESDLTDIFTLFAYFEQNQIHHLPIVNDRGEVTGMICPENFLCLSRSNKSQKKPQSSSYSANGRRPSSVAPQSQQTFVPEDVIQLSQIANNQTSRLVHAPSSSSIFHITKLMSRYRVPSVVVTETVPPPENTSAPNSDKQAIKLVGVVTSQDILTLVALGVDFYTTPAHSICNNPAVIVRSRITLGAALRVMGKYYHQLPLVVMDERNYPISVMSPSTILMGALRPQSMHAALAKLAQQVQSQPEVKNPPRVPVPSVPPQCTWPNELPERSEAMTQLYEATIGSNADFDTRITRLLQMGCDRFGVEIGLLGRVWGGRYEVIATRIPENLTFGFAKGDTLALHQTLEGESAGSDEVVGIESLQNSPWKDHPAYAVRRFEAYLGVKVTVSGRDYGTLSFLSYQPRSKFRAIEKEILKLMATYIGSEIAREQAAQALQQQNQHLVLLKEITHKVRSKLETQEVFQTTASQIGRVFAVNRCSIYTYIPEPYPHLTCVAEYLETGYESTLKLEISVSYNPYIEALLTSDRAIASTDVFSEPLLESSIPLCRRMALKSMLAVRTSYQDEPNGIIMLHQCQQMREWNRDEIEFLEDVASQVGITIAQAKLLEVEVKSHRALEAKNQALEEAKLAAEIASRAKSEFLATMSHEIRTPMNAVIGMTGLLLDMELTPEQRDFVETIRTSGDALLTIINDILDFSKIESGKLELEKQPFKLRNCLEECLELLSGRAAEKGLELAYIIDPSTPKTILGDVTRLRQVLVNLVSNAIKFTSEGEVILAVKATHPDAKKDVKKFDDSDFTESHYVLQFEVRDTGIGIPPDRIDRLFKAFSQVDASTTREYGGTGLGLAISQRLSQLMNGKMWVASWVNLLDEYHDETSSLISSVAGNPPPDFVRPQVFRPGSIFYFTIVCSGFNTPDLGEFSDDFLHGKKVLIVEHHDINQKLLIRQVKSWGMVPVRVKTGADALKVLHDNPELDLIILGINLPDMDEATLASRIRQLEKQMIAGKYRQKPFNLVMFNYASNTDSLRRLEAQGVNVAGLVNKPLKQSQFYNTLMQIFADSQTIEKHYHIKNAESGYDPAIPQPHANLRILLAEDNVTNQKVAIKLLERLGYRADIAGNGLEVLDALNRQQYDVILMDVQMPEMDGLETSKHICAAYSDGSDMGPRKPRIIAMTANAMQGDREMCLNAGMDDYITKPVRREALAEALAKCHPISPTVTEVHEVSAQNGYRVKSTTIPQQSTNGGSPNGQVMVVDVTEANGHKILNNHTVEEELMTDNSPIDHQVLENLREYDDEDDPFVDLLIATYLQEAPQHIDGMRKAIDAQDPKGLKESAHTLKSSSAQLGALRFSEFCKELEYMGRAGMESDSPEVECFVTGSAVERFAETQAEWQRVETALRKEINQL</sequence>
<comment type="catalytic activity">
    <reaction evidence="1">
        <text>ATP + protein L-histidine = ADP + protein N-phospho-L-histidine.</text>
        <dbReference type="EC" id="2.7.13.3"/>
    </reaction>
</comment>
<dbReference type="GeneID" id="301682865"/>
<keyword evidence="4" id="KW-1003">Cell membrane</keyword>
<keyword evidence="7" id="KW-0812">Transmembrane</keyword>
<dbReference type="PANTHER" id="PTHR45339:SF1">
    <property type="entry name" value="HYBRID SIGNAL TRANSDUCTION HISTIDINE KINASE J"/>
    <property type="match status" value="1"/>
</dbReference>
<keyword evidence="17" id="KW-0175">Coiled coil</keyword>
<dbReference type="InterPro" id="IPR003018">
    <property type="entry name" value="GAF"/>
</dbReference>
<protein>
    <recommendedName>
        <fullName evidence="3">histidine kinase</fullName>
        <ecNumber evidence="3">2.7.13.3</ecNumber>
    </recommendedName>
</protein>
<dbReference type="PANTHER" id="PTHR45339">
    <property type="entry name" value="HYBRID SIGNAL TRANSDUCTION HISTIDINE KINASE J"/>
    <property type="match status" value="1"/>
</dbReference>
<keyword evidence="6" id="KW-0808">Transferase</keyword>
<feature type="domain" description="Response regulatory" evidence="20">
    <location>
        <begin position="1022"/>
        <end position="1149"/>
    </location>
</feature>
<evidence type="ECO:0000259" key="19">
    <source>
        <dbReference type="PROSITE" id="PS50109"/>
    </source>
</evidence>
<dbReference type="EMBL" id="BIMW01000083">
    <property type="protein sequence ID" value="GCE93958.1"/>
    <property type="molecule type" value="Genomic_DNA"/>
</dbReference>
<feature type="modified residue" description="4-aspartylphosphate" evidence="15">
    <location>
        <position position="1229"/>
    </location>
</feature>
<feature type="modified residue" description="Phosphohistidine" evidence="14">
    <location>
        <position position="1425"/>
    </location>
</feature>
<accession>A0A5M3T7H2</accession>
<dbReference type="CDD" id="cd00156">
    <property type="entry name" value="REC"/>
    <property type="match status" value="1"/>
</dbReference>
<dbReference type="SUPFAM" id="SSF54631">
    <property type="entry name" value="CBS-domain pair"/>
    <property type="match status" value="2"/>
</dbReference>
<dbReference type="PROSITE" id="PS51371">
    <property type="entry name" value="CBS"/>
    <property type="match status" value="3"/>
</dbReference>
<evidence type="ECO:0000313" key="24">
    <source>
        <dbReference type="Proteomes" id="UP000326169"/>
    </source>
</evidence>
<feature type="compositionally biased region" description="Low complexity" evidence="18">
    <location>
        <begin position="145"/>
        <end position="157"/>
    </location>
</feature>
<dbReference type="SUPFAM" id="SSF55874">
    <property type="entry name" value="ATPase domain of HSP90 chaperone/DNA topoisomerase II/histidine kinase"/>
    <property type="match status" value="1"/>
</dbReference>
<feature type="domain" description="CBS" evidence="22">
    <location>
        <begin position="10"/>
        <end position="81"/>
    </location>
</feature>
<comment type="caution">
    <text evidence="23">The sequence shown here is derived from an EMBL/GenBank/DDBJ whole genome shotgun (WGS) entry which is preliminary data.</text>
</comment>
<dbReference type="CDD" id="cd00088">
    <property type="entry name" value="HPT"/>
    <property type="match status" value="1"/>
</dbReference>
<evidence type="ECO:0000256" key="11">
    <source>
        <dbReference type="ARBA" id="ARBA00022989"/>
    </source>
</evidence>
<feature type="coiled-coil region" evidence="17">
    <location>
        <begin position="701"/>
        <end position="731"/>
    </location>
</feature>
<feature type="domain" description="CBS" evidence="22">
    <location>
        <begin position="90"/>
        <end position="148"/>
    </location>
</feature>
<dbReference type="PROSITE" id="PS50894">
    <property type="entry name" value="HPT"/>
    <property type="match status" value="1"/>
</dbReference>
<dbReference type="RefSeq" id="WP_152088511.1">
    <property type="nucleotide sequence ID" value="NZ_BIMW01000083.1"/>
</dbReference>
<keyword evidence="24" id="KW-1185">Reference proteome</keyword>
<evidence type="ECO:0000256" key="14">
    <source>
        <dbReference type="PROSITE-ProRule" id="PRU00110"/>
    </source>
</evidence>
<evidence type="ECO:0000256" key="5">
    <source>
        <dbReference type="ARBA" id="ARBA00022553"/>
    </source>
</evidence>
<evidence type="ECO:0000259" key="20">
    <source>
        <dbReference type="PROSITE" id="PS50110"/>
    </source>
</evidence>
<dbReference type="Gene3D" id="3.10.580.10">
    <property type="entry name" value="CBS-domain"/>
    <property type="match status" value="2"/>
</dbReference>
<gene>
    <name evidence="23" type="ORF">NIES46_20100</name>
</gene>
<dbReference type="Gene3D" id="3.40.50.2300">
    <property type="match status" value="2"/>
</dbReference>
<dbReference type="SMART" id="SM00388">
    <property type="entry name" value="HisKA"/>
    <property type="match status" value="1"/>
</dbReference>
<dbReference type="InterPro" id="IPR036097">
    <property type="entry name" value="HisK_dim/P_sf"/>
</dbReference>
<comment type="subcellular location">
    <subcellularLocation>
        <location evidence="2">Cell membrane</location>
        <topology evidence="2">Multi-pass membrane protein</topology>
    </subcellularLocation>
</comment>
<dbReference type="SUPFAM" id="SSF47226">
    <property type="entry name" value="Histidine-containing phosphotransfer domain, HPT domain"/>
    <property type="match status" value="1"/>
</dbReference>
<evidence type="ECO:0000256" key="6">
    <source>
        <dbReference type="ARBA" id="ARBA00022679"/>
    </source>
</evidence>
<dbReference type="InterPro" id="IPR005467">
    <property type="entry name" value="His_kinase_dom"/>
</dbReference>
<dbReference type="PROSITE" id="PS50109">
    <property type="entry name" value="HIS_KIN"/>
    <property type="match status" value="1"/>
</dbReference>
<dbReference type="InterPro" id="IPR001789">
    <property type="entry name" value="Sig_transdc_resp-reg_receiver"/>
</dbReference>
<dbReference type="Pfam" id="PF00571">
    <property type="entry name" value="CBS"/>
    <property type="match status" value="1"/>
</dbReference>
<feature type="domain" description="CBS" evidence="22">
    <location>
        <begin position="189"/>
        <end position="260"/>
    </location>
</feature>
<evidence type="ECO:0000313" key="23">
    <source>
        <dbReference type="EMBL" id="GCE93958.1"/>
    </source>
</evidence>
<feature type="domain" description="HPt" evidence="21">
    <location>
        <begin position="1386"/>
        <end position="1487"/>
    </location>
</feature>
<evidence type="ECO:0000256" key="7">
    <source>
        <dbReference type="ARBA" id="ARBA00022692"/>
    </source>
</evidence>
<feature type="region of interest" description="Disordered" evidence="18">
    <location>
        <begin position="145"/>
        <end position="171"/>
    </location>
</feature>
<evidence type="ECO:0000256" key="17">
    <source>
        <dbReference type="SAM" id="Coils"/>
    </source>
</evidence>
<dbReference type="InterPro" id="IPR029016">
    <property type="entry name" value="GAF-like_dom_sf"/>
</dbReference>
<evidence type="ECO:0000256" key="4">
    <source>
        <dbReference type="ARBA" id="ARBA00022475"/>
    </source>
</evidence>
<dbReference type="Gene3D" id="3.30.450.40">
    <property type="match status" value="2"/>
</dbReference>
<evidence type="ECO:0000256" key="2">
    <source>
        <dbReference type="ARBA" id="ARBA00004651"/>
    </source>
</evidence>
<evidence type="ECO:0000256" key="10">
    <source>
        <dbReference type="ARBA" id="ARBA00022840"/>
    </source>
</evidence>
<keyword evidence="9 23" id="KW-0418">Kinase</keyword>
<evidence type="ECO:0000256" key="1">
    <source>
        <dbReference type="ARBA" id="ARBA00000085"/>
    </source>
</evidence>
<keyword evidence="5 15" id="KW-0597">Phosphoprotein</keyword>
<dbReference type="Proteomes" id="UP000326169">
    <property type="component" value="Unassembled WGS sequence"/>
</dbReference>
<evidence type="ECO:0000256" key="8">
    <source>
        <dbReference type="ARBA" id="ARBA00022741"/>
    </source>
</evidence>
<dbReference type="InterPro" id="IPR003594">
    <property type="entry name" value="HATPase_dom"/>
</dbReference>
<evidence type="ECO:0000256" key="16">
    <source>
        <dbReference type="PROSITE-ProRule" id="PRU00703"/>
    </source>
</evidence>
<comment type="caution">
    <text evidence="15">Lacks conserved residue(s) required for the propagation of feature annotation.</text>
</comment>
<dbReference type="Gene3D" id="1.20.120.160">
    <property type="entry name" value="HPT domain"/>
    <property type="match status" value="1"/>
</dbReference>
<name>A0A5M3T7H2_LIMPL</name>
<dbReference type="EC" id="2.7.13.3" evidence="3"/>
<keyword evidence="10" id="KW-0067">ATP-binding</keyword>
<dbReference type="CDD" id="cd17774">
    <property type="entry name" value="CBS_two-component_sensor_histidine_kinase_repeat2"/>
    <property type="match status" value="1"/>
</dbReference>
<dbReference type="SUPFAM" id="SSF55781">
    <property type="entry name" value="GAF domain-like"/>
    <property type="match status" value="2"/>
</dbReference>
<dbReference type="SMART" id="SM00073">
    <property type="entry name" value="HPT"/>
    <property type="match status" value="1"/>
</dbReference>
<dbReference type="SMART" id="SM00116">
    <property type="entry name" value="CBS"/>
    <property type="match status" value="4"/>
</dbReference>
<dbReference type="InterPro" id="IPR008207">
    <property type="entry name" value="Sig_transdc_His_kin_Hpt_dom"/>
</dbReference>